<dbReference type="PIRSF" id="PIRSF000521">
    <property type="entry name" value="Transaminase_4ab_Lys_Orn"/>
    <property type="match status" value="1"/>
</dbReference>
<dbReference type="NCBIfam" id="TIGR00707">
    <property type="entry name" value="argD"/>
    <property type="match status" value="1"/>
</dbReference>
<dbReference type="InterPro" id="IPR049704">
    <property type="entry name" value="Aminotrans_3_PPA_site"/>
</dbReference>
<evidence type="ECO:0000256" key="3">
    <source>
        <dbReference type="ARBA" id="ARBA00022576"/>
    </source>
</evidence>
<dbReference type="GO" id="GO:0006526">
    <property type="term" value="P:L-arginine biosynthetic process"/>
    <property type="evidence" value="ECO:0007669"/>
    <property type="project" value="UniProtKB-ARBA"/>
</dbReference>
<dbReference type="SUPFAM" id="SSF53383">
    <property type="entry name" value="PLP-dependent transferases"/>
    <property type="match status" value="1"/>
</dbReference>
<evidence type="ECO:0000256" key="2">
    <source>
        <dbReference type="ARBA" id="ARBA00004173"/>
    </source>
</evidence>
<dbReference type="Pfam" id="PF00202">
    <property type="entry name" value="Aminotran_3"/>
    <property type="match status" value="1"/>
</dbReference>
<proteinExistence type="inferred from homology"/>
<dbReference type="EMBL" id="VSSQ01001775">
    <property type="protein sequence ID" value="MPM11042.1"/>
    <property type="molecule type" value="Genomic_DNA"/>
</dbReference>
<dbReference type="AlphaFoldDB" id="A0A644X4E1"/>
<dbReference type="InterPro" id="IPR015422">
    <property type="entry name" value="PyrdxlP-dep_Trfase_small"/>
</dbReference>
<comment type="pathway">
    <text evidence="7">Amino-acid biosynthesis.</text>
</comment>
<dbReference type="InterPro" id="IPR015424">
    <property type="entry name" value="PyrdxlP-dep_Trfase"/>
</dbReference>
<dbReference type="FunFam" id="3.40.640.10:FF:000004">
    <property type="entry name" value="Acetylornithine aminotransferase"/>
    <property type="match status" value="1"/>
</dbReference>
<accession>A0A644X4E1</accession>
<comment type="cofactor">
    <cofactor evidence="1">
        <name>pyridoxal 5'-phosphate</name>
        <dbReference type="ChEBI" id="CHEBI:597326"/>
    </cofactor>
</comment>
<keyword evidence="5 8" id="KW-0808">Transferase</keyword>
<keyword evidence="6" id="KW-0663">Pyridoxal phosphate</keyword>
<dbReference type="InterPro" id="IPR005814">
    <property type="entry name" value="Aminotrans_3"/>
</dbReference>
<dbReference type="PANTHER" id="PTHR11986">
    <property type="entry name" value="AMINOTRANSFERASE CLASS III"/>
    <property type="match status" value="1"/>
</dbReference>
<dbReference type="InterPro" id="IPR050103">
    <property type="entry name" value="Class-III_PLP-dep_AT"/>
</dbReference>
<dbReference type="NCBIfam" id="NF002325">
    <property type="entry name" value="PRK01278.1"/>
    <property type="match status" value="1"/>
</dbReference>
<keyword evidence="3 8" id="KW-0032">Aminotransferase</keyword>
<dbReference type="PANTHER" id="PTHR11986:SF79">
    <property type="entry name" value="ACETYLORNITHINE AMINOTRANSFERASE, MITOCHONDRIAL"/>
    <property type="match status" value="1"/>
</dbReference>
<gene>
    <name evidence="8" type="primary">argD_18</name>
    <name evidence="8" type="ORF">SDC9_57380</name>
</gene>
<comment type="caution">
    <text evidence="8">The sequence shown here is derived from an EMBL/GenBank/DDBJ whole genome shotgun (WGS) entry which is preliminary data.</text>
</comment>
<dbReference type="GO" id="GO:0030170">
    <property type="term" value="F:pyridoxal phosphate binding"/>
    <property type="evidence" value="ECO:0007669"/>
    <property type="project" value="InterPro"/>
</dbReference>
<sequence>MTNQQVIQLTDEHVLNTYKRFPVALSHGEGAKLFDFEGNAYIDFASGIGVCSLGYGNEPWLSAITSQAKKLPHTSNLFYTEPAALLAEELCKRTGMAGAFFGNSGAEANEGMIKLARKYSFDRFGEDRHTIITLNRSFHGRTVTTLAATGQDVFHNYFFPFTEGFRYAEPNDLGSVIAACGGDACAVMLELIQGEGGVLPLDKEFVQEVAAYCQANDLLLLVDEVQTGVGRTGTLFCFQQYGIQPDAVSFAKGIAGGLPFGGFLVNETCFDVLSAGTHASTFGGNPICSAGALSVLNQLSPEFLAKVSEKGAYIRSEIQKMNLPCVTSVRGLGLMIGVGVSIPHKEAAAAMIERGLLALTAGSDTIRLLPPLTITKEEIDEGLSIFKQVLGGYEA</sequence>
<dbReference type="GO" id="GO:0005739">
    <property type="term" value="C:mitochondrion"/>
    <property type="evidence" value="ECO:0007669"/>
    <property type="project" value="UniProtKB-SubCell"/>
</dbReference>
<dbReference type="Gene3D" id="3.90.1150.10">
    <property type="entry name" value="Aspartate Aminotransferase, domain 1"/>
    <property type="match status" value="1"/>
</dbReference>
<name>A0A644X4E1_9ZZZZ</name>
<evidence type="ECO:0000256" key="4">
    <source>
        <dbReference type="ARBA" id="ARBA00022605"/>
    </source>
</evidence>
<dbReference type="GO" id="GO:0042802">
    <property type="term" value="F:identical protein binding"/>
    <property type="evidence" value="ECO:0007669"/>
    <property type="project" value="TreeGrafter"/>
</dbReference>
<dbReference type="EC" id="2.6.1.11" evidence="8"/>
<evidence type="ECO:0000256" key="5">
    <source>
        <dbReference type="ARBA" id="ARBA00022679"/>
    </source>
</evidence>
<dbReference type="Gene3D" id="3.40.640.10">
    <property type="entry name" value="Type I PLP-dependent aspartate aminotransferase-like (Major domain)"/>
    <property type="match status" value="1"/>
</dbReference>
<protein>
    <submittedName>
        <fullName evidence="8">Acetylornithine aminotransferase</fullName>
        <ecNumber evidence="8">2.6.1.11</ecNumber>
    </submittedName>
</protein>
<evidence type="ECO:0000313" key="8">
    <source>
        <dbReference type="EMBL" id="MPM11042.1"/>
    </source>
</evidence>
<evidence type="ECO:0000256" key="6">
    <source>
        <dbReference type="ARBA" id="ARBA00022898"/>
    </source>
</evidence>
<reference evidence="8" key="1">
    <citation type="submission" date="2019-08" db="EMBL/GenBank/DDBJ databases">
        <authorList>
            <person name="Kucharzyk K."/>
            <person name="Murdoch R.W."/>
            <person name="Higgins S."/>
            <person name="Loffler F."/>
        </authorList>
    </citation>
    <scope>NUCLEOTIDE SEQUENCE</scope>
</reference>
<dbReference type="InterPro" id="IPR004636">
    <property type="entry name" value="AcOrn/SuccOrn_fam"/>
</dbReference>
<dbReference type="HAMAP" id="MF_01107">
    <property type="entry name" value="ArgD_aminotrans_3"/>
    <property type="match status" value="1"/>
</dbReference>
<dbReference type="PROSITE" id="PS00600">
    <property type="entry name" value="AA_TRANSFER_CLASS_3"/>
    <property type="match status" value="1"/>
</dbReference>
<dbReference type="CDD" id="cd00610">
    <property type="entry name" value="OAT_like"/>
    <property type="match status" value="1"/>
</dbReference>
<evidence type="ECO:0000256" key="7">
    <source>
        <dbReference type="ARBA" id="ARBA00029440"/>
    </source>
</evidence>
<comment type="subcellular location">
    <subcellularLocation>
        <location evidence="2">Mitochondrion</location>
    </subcellularLocation>
</comment>
<organism evidence="8">
    <name type="scientific">bioreactor metagenome</name>
    <dbReference type="NCBI Taxonomy" id="1076179"/>
    <lineage>
        <taxon>unclassified sequences</taxon>
        <taxon>metagenomes</taxon>
        <taxon>ecological metagenomes</taxon>
    </lineage>
</organism>
<keyword evidence="4" id="KW-0028">Amino-acid biosynthesis</keyword>
<dbReference type="GO" id="GO:0003992">
    <property type="term" value="F:N2-acetyl-L-ornithine:2-oxoglutarate 5-aminotransferase activity"/>
    <property type="evidence" value="ECO:0007669"/>
    <property type="project" value="UniProtKB-EC"/>
</dbReference>
<evidence type="ECO:0000256" key="1">
    <source>
        <dbReference type="ARBA" id="ARBA00001933"/>
    </source>
</evidence>
<dbReference type="InterPro" id="IPR015421">
    <property type="entry name" value="PyrdxlP-dep_Trfase_major"/>
</dbReference>